<name>A0A0R2D1M8_9LACO</name>
<dbReference type="RefSeq" id="WP_056977606.1">
    <property type="nucleotide sequence ID" value="NZ_AYZR01000004.1"/>
</dbReference>
<dbReference type="InterPro" id="IPR002838">
    <property type="entry name" value="AIM24"/>
</dbReference>
<dbReference type="InterPro" id="IPR016031">
    <property type="entry name" value="Trp_RNA-bd_attenuator-like_dom"/>
</dbReference>
<accession>A0A0R2D1M8</accession>
<evidence type="ECO:0000313" key="2">
    <source>
        <dbReference type="Proteomes" id="UP000051256"/>
    </source>
</evidence>
<dbReference type="Proteomes" id="UP000051256">
    <property type="component" value="Unassembled WGS sequence"/>
</dbReference>
<dbReference type="PANTHER" id="PTHR43657">
    <property type="entry name" value="TRYPTOPHAN RNA-BINDING ATTENUATOR PROTEIN-LIKE PROTEIN"/>
    <property type="match status" value="1"/>
</dbReference>
<dbReference type="AlphaFoldDB" id="A0A0R2D1M8"/>
<protein>
    <recommendedName>
        <fullName evidence="3">TIGR00266 family protein</fullName>
    </recommendedName>
</protein>
<dbReference type="InterPro" id="IPR036983">
    <property type="entry name" value="AIM24_sf"/>
</dbReference>
<reference evidence="1 2" key="1">
    <citation type="journal article" date="2015" name="Genome Announc.">
        <title>Expanding the biotechnology potential of lactobacilli through comparative genomics of 213 strains and associated genera.</title>
        <authorList>
            <person name="Sun Z."/>
            <person name="Harris H.M."/>
            <person name="McCann A."/>
            <person name="Guo C."/>
            <person name="Argimon S."/>
            <person name="Zhang W."/>
            <person name="Yang X."/>
            <person name="Jeffery I.B."/>
            <person name="Cooney J.C."/>
            <person name="Kagawa T.F."/>
            <person name="Liu W."/>
            <person name="Song Y."/>
            <person name="Salvetti E."/>
            <person name="Wrobel A."/>
            <person name="Rasinkangas P."/>
            <person name="Parkhill J."/>
            <person name="Rea M.C."/>
            <person name="O'Sullivan O."/>
            <person name="Ritari J."/>
            <person name="Douillard F.P."/>
            <person name="Paul Ross R."/>
            <person name="Yang R."/>
            <person name="Briner A.E."/>
            <person name="Felis G.E."/>
            <person name="de Vos W.M."/>
            <person name="Barrangou R."/>
            <person name="Klaenhammer T.R."/>
            <person name="Caufield P.W."/>
            <person name="Cui Y."/>
            <person name="Zhang H."/>
            <person name="O'Toole P.W."/>
        </authorList>
    </citation>
    <scope>NUCLEOTIDE SEQUENCE [LARGE SCALE GENOMIC DNA]</scope>
    <source>
        <strain evidence="1 2">DSM 24302</strain>
    </source>
</reference>
<evidence type="ECO:0008006" key="3">
    <source>
        <dbReference type="Google" id="ProtNLM"/>
    </source>
</evidence>
<dbReference type="PATRIC" id="fig|1423802.4.peg.1382"/>
<gene>
    <name evidence="1" type="ORF">FC56_GL001364</name>
</gene>
<comment type="caution">
    <text evidence="1">The sequence shown here is derived from an EMBL/GenBank/DDBJ whole genome shotgun (WGS) entry which is preliminary data.</text>
</comment>
<dbReference type="SUPFAM" id="SSF51219">
    <property type="entry name" value="TRAP-like"/>
    <property type="match status" value="1"/>
</dbReference>
<dbReference type="NCBIfam" id="TIGR00266">
    <property type="entry name" value="TIGR00266 family protein"/>
    <property type="match status" value="1"/>
</dbReference>
<proteinExistence type="predicted"/>
<dbReference type="Gene3D" id="3.60.160.10">
    <property type="entry name" value="Mitochondrial biogenesis AIM24"/>
    <property type="match status" value="1"/>
</dbReference>
<sequence length="237" mass="25271">MNYDLKGDVPFPIAEIHLGAGDKVQIENGSMIYFNSQVSLDGHLNSNGKTGFKGLMSALGRGITSGESIFITTASSSADGGEIAIAPGNPGVIKELEANDKQQWRLNTGAFLASDESVNYNMIRQKTSAALFGDTGGFFIMETRGTGTLLVSAYGDLIPLDLNDVNDYAVDNDHVAAWSQTLDYNIEAASGFIGFKTGEGLVNHFSGTGRVYVQTRNLQALADILEPYLPIDTSSSD</sequence>
<dbReference type="Pfam" id="PF01987">
    <property type="entry name" value="AIM24"/>
    <property type="match status" value="1"/>
</dbReference>
<dbReference type="PANTHER" id="PTHR43657:SF1">
    <property type="entry name" value="ALTERED INHERITANCE OF MITOCHONDRIA PROTEIN 24, MITOCHONDRIAL"/>
    <property type="match status" value="1"/>
</dbReference>
<organism evidence="1 2">
    <name type="scientific">Lentilactobacillus senioris DSM 24302 = JCM 17472</name>
    <dbReference type="NCBI Taxonomy" id="1423802"/>
    <lineage>
        <taxon>Bacteria</taxon>
        <taxon>Bacillati</taxon>
        <taxon>Bacillota</taxon>
        <taxon>Bacilli</taxon>
        <taxon>Lactobacillales</taxon>
        <taxon>Lactobacillaceae</taxon>
        <taxon>Lentilactobacillus</taxon>
    </lineage>
</organism>
<keyword evidence="2" id="KW-1185">Reference proteome</keyword>
<dbReference type="EMBL" id="AYZR01000004">
    <property type="protein sequence ID" value="KRM94409.1"/>
    <property type="molecule type" value="Genomic_DNA"/>
</dbReference>
<evidence type="ECO:0000313" key="1">
    <source>
        <dbReference type="EMBL" id="KRM94409.1"/>
    </source>
</evidence>